<gene>
    <name evidence="1" type="ORF">RM541_02100</name>
</gene>
<reference evidence="1 2" key="1">
    <citation type="submission" date="2023-09" db="EMBL/GenBank/DDBJ databases">
        <authorList>
            <person name="Rey-Velasco X."/>
        </authorList>
    </citation>
    <scope>NUCLEOTIDE SEQUENCE [LARGE SCALE GENOMIC DNA]</scope>
    <source>
        <strain evidence="1 2">F225</strain>
    </source>
</reference>
<dbReference type="EMBL" id="JAVRHN010000001">
    <property type="protein sequence ID" value="MDT0685138.1"/>
    <property type="molecule type" value="Genomic_DNA"/>
</dbReference>
<name>A0ABU3DNF1_9FLAO</name>
<comment type="caution">
    <text evidence="1">The sequence shown here is derived from an EMBL/GenBank/DDBJ whole genome shotgun (WGS) entry which is preliminary data.</text>
</comment>
<proteinExistence type="predicted"/>
<keyword evidence="2" id="KW-1185">Reference proteome</keyword>
<dbReference type="Gene3D" id="3.40.1080.10">
    <property type="entry name" value="Glutaconate Coenzyme A-transferase"/>
    <property type="match status" value="1"/>
</dbReference>
<protein>
    <submittedName>
        <fullName evidence="1">Uncharacterized protein</fullName>
    </submittedName>
</protein>
<evidence type="ECO:0000313" key="1">
    <source>
        <dbReference type="EMBL" id="MDT0685138.1"/>
    </source>
</evidence>
<accession>A0ABU3DNF1</accession>
<organism evidence="1 2">
    <name type="scientific">Autumnicola psychrophila</name>
    <dbReference type="NCBI Taxonomy" id="3075592"/>
    <lineage>
        <taxon>Bacteria</taxon>
        <taxon>Pseudomonadati</taxon>
        <taxon>Bacteroidota</taxon>
        <taxon>Flavobacteriia</taxon>
        <taxon>Flavobacteriales</taxon>
        <taxon>Flavobacteriaceae</taxon>
        <taxon>Autumnicola</taxon>
    </lineage>
</organism>
<dbReference type="RefSeq" id="WP_311498570.1">
    <property type="nucleotide sequence ID" value="NZ_JAVRHN010000001.1"/>
</dbReference>
<dbReference type="Proteomes" id="UP001253848">
    <property type="component" value="Unassembled WGS sequence"/>
</dbReference>
<evidence type="ECO:0000313" key="2">
    <source>
        <dbReference type="Proteomes" id="UP001253848"/>
    </source>
</evidence>
<sequence>MKKDELHNISTDKAVSCVKSGDRIFFQGAAMTTNILIDALCDHYRVEESRT</sequence>